<dbReference type="EMBL" id="CCYD01002887">
    <property type="protein sequence ID" value="CEG48183.1"/>
    <property type="molecule type" value="Genomic_DNA"/>
</dbReference>
<dbReference type="AlphaFoldDB" id="A0A0P1B1T7"/>
<keyword evidence="2" id="KW-1185">Reference proteome</keyword>
<protein>
    <submittedName>
        <fullName evidence="1">Uncharacterized protein</fullName>
    </submittedName>
</protein>
<proteinExistence type="predicted"/>
<accession>A0A0P1B1T7</accession>
<dbReference type="RefSeq" id="XP_024584552.1">
    <property type="nucleotide sequence ID" value="XM_024719233.1"/>
</dbReference>
<evidence type="ECO:0000313" key="1">
    <source>
        <dbReference type="EMBL" id="CEG48183.1"/>
    </source>
</evidence>
<organism evidence="1 2">
    <name type="scientific">Plasmopara halstedii</name>
    <name type="common">Downy mildew of sunflower</name>
    <dbReference type="NCBI Taxonomy" id="4781"/>
    <lineage>
        <taxon>Eukaryota</taxon>
        <taxon>Sar</taxon>
        <taxon>Stramenopiles</taxon>
        <taxon>Oomycota</taxon>
        <taxon>Peronosporomycetes</taxon>
        <taxon>Peronosporales</taxon>
        <taxon>Peronosporaceae</taxon>
        <taxon>Plasmopara</taxon>
    </lineage>
</organism>
<name>A0A0P1B1T7_PLAHL</name>
<dbReference type="GeneID" id="36400708"/>
<evidence type="ECO:0000313" key="2">
    <source>
        <dbReference type="Proteomes" id="UP000054928"/>
    </source>
</evidence>
<reference evidence="2" key="1">
    <citation type="submission" date="2014-09" db="EMBL/GenBank/DDBJ databases">
        <authorList>
            <person name="Sharma Rahul"/>
            <person name="Thines Marco"/>
        </authorList>
    </citation>
    <scope>NUCLEOTIDE SEQUENCE [LARGE SCALE GENOMIC DNA]</scope>
</reference>
<dbReference type="Proteomes" id="UP000054928">
    <property type="component" value="Unassembled WGS sequence"/>
</dbReference>
<sequence length="110" mass="12818">MSTTYGFGHHDDVRSHHYFPLCANLNIPMRSKNDQCTTWDKIVMCIRSIGHLLFVPHGDGPVVFLSNNKALDDEEFEDRRPVERWQNLHCRCRKSVDVFCHRISDVPGSY</sequence>